<reference evidence="3" key="2">
    <citation type="submission" date="2015-01" db="EMBL/GenBank/DDBJ databases">
        <title>Evolutionary Origins and Diversification of the Mycorrhizal Mutualists.</title>
        <authorList>
            <consortium name="DOE Joint Genome Institute"/>
            <consortium name="Mycorrhizal Genomics Consortium"/>
            <person name="Kohler A."/>
            <person name="Kuo A."/>
            <person name="Nagy L.G."/>
            <person name="Floudas D."/>
            <person name="Copeland A."/>
            <person name="Barry K.W."/>
            <person name="Cichocki N."/>
            <person name="Veneault-Fourrey C."/>
            <person name="LaButti K."/>
            <person name="Lindquist E.A."/>
            <person name="Lipzen A."/>
            <person name="Lundell T."/>
            <person name="Morin E."/>
            <person name="Murat C."/>
            <person name="Riley R."/>
            <person name="Ohm R."/>
            <person name="Sun H."/>
            <person name="Tunlid A."/>
            <person name="Henrissat B."/>
            <person name="Grigoriev I.V."/>
            <person name="Hibbett D.S."/>
            <person name="Martin F."/>
        </authorList>
    </citation>
    <scope>NUCLEOTIDE SEQUENCE [LARGE SCALE GENOMIC DNA]</scope>
    <source>
        <strain evidence="3">LaAM-08-1</strain>
    </source>
</reference>
<gene>
    <name evidence="2" type="ORF">K443DRAFT_414989</name>
</gene>
<reference evidence="2 3" key="1">
    <citation type="submission" date="2014-04" db="EMBL/GenBank/DDBJ databases">
        <authorList>
            <consortium name="DOE Joint Genome Institute"/>
            <person name="Kuo A."/>
            <person name="Kohler A."/>
            <person name="Nagy L.G."/>
            <person name="Floudas D."/>
            <person name="Copeland A."/>
            <person name="Barry K.W."/>
            <person name="Cichocki N."/>
            <person name="Veneault-Fourrey C."/>
            <person name="LaButti K."/>
            <person name="Lindquist E.A."/>
            <person name="Lipzen A."/>
            <person name="Lundell T."/>
            <person name="Morin E."/>
            <person name="Murat C."/>
            <person name="Sun H."/>
            <person name="Tunlid A."/>
            <person name="Henrissat B."/>
            <person name="Grigoriev I.V."/>
            <person name="Hibbett D.S."/>
            <person name="Martin F."/>
            <person name="Nordberg H.P."/>
            <person name="Cantor M.N."/>
            <person name="Hua S.X."/>
        </authorList>
    </citation>
    <scope>NUCLEOTIDE SEQUENCE [LARGE SCALE GENOMIC DNA]</scope>
    <source>
        <strain evidence="2 3">LaAM-08-1</strain>
    </source>
</reference>
<sequence>MFVSFHSMMILRIAIHKVAGTKRVHAAAQPMHRKEEGNPHRLSSKPRTDEVIETRMYFCERFVGLGHEQAWRLDCECADCEEFRPSLSCSRALLQKRCK</sequence>
<dbReference type="Proteomes" id="UP000054477">
    <property type="component" value="Unassembled WGS sequence"/>
</dbReference>
<organism evidence="2 3">
    <name type="scientific">Laccaria amethystina LaAM-08-1</name>
    <dbReference type="NCBI Taxonomy" id="1095629"/>
    <lineage>
        <taxon>Eukaryota</taxon>
        <taxon>Fungi</taxon>
        <taxon>Dikarya</taxon>
        <taxon>Basidiomycota</taxon>
        <taxon>Agaricomycotina</taxon>
        <taxon>Agaricomycetes</taxon>
        <taxon>Agaricomycetidae</taxon>
        <taxon>Agaricales</taxon>
        <taxon>Agaricineae</taxon>
        <taxon>Hydnangiaceae</taxon>
        <taxon>Laccaria</taxon>
    </lineage>
</organism>
<dbReference type="OrthoDB" id="10614118at2759"/>
<dbReference type="AlphaFoldDB" id="A0A0C9WW05"/>
<dbReference type="HOGENOM" id="CLU_2320772_0_0_1"/>
<evidence type="ECO:0000313" key="3">
    <source>
        <dbReference type="Proteomes" id="UP000054477"/>
    </source>
</evidence>
<protein>
    <submittedName>
        <fullName evidence="2">Uncharacterized protein</fullName>
    </submittedName>
</protein>
<evidence type="ECO:0000256" key="1">
    <source>
        <dbReference type="SAM" id="MobiDB-lite"/>
    </source>
</evidence>
<keyword evidence="3" id="KW-1185">Reference proteome</keyword>
<dbReference type="EMBL" id="KN838874">
    <property type="protein sequence ID" value="KIJ92948.1"/>
    <property type="molecule type" value="Genomic_DNA"/>
</dbReference>
<feature type="region of interest" description="Disordered" evidence="1">
    <location>
        <begin position="24"/>
        <end position="46"/>
    </location>
</feature>
<proteinExistence type="predicted"/>
<evidence type="ECO:0000313" key="2">
    <source>
        <dbReference type="EMBL" id="KIJ92948.1"/>
    </source>
</evidence>
<accession>A0A0C9WW05</accession>
<name>A0A0C9WW05_9AGAR</name>